<evidence type="ECO:0000313" key="3">
    <source>
        <dbReference type="EMBL" id="GAA3828864.1"/>
    </source>
</evidence>
<dbReference type="InterPro" id="IPR011761">
    <property type="entry name" value="ATP-grasp"/>
</dbReference>
<dbReference type="SUPFAM" id="SSF56059">
    <property type="entry name" value="Glutathione synthetase ATP-binding domain-like"/>
    <property type="match status" value="1"/>
</dbReference>
<sequence>MSDQTPALLVKLGCFPQLHGGLGVVRTLGRMGVPAYAMVEDRFTPTALSRHLAGRFVRPTTGREDASELVAALLQIGREIGRRAVAVAEGDEAAVLLAEHADRLAEWFVLPPVPPALPRRLASKEGLHRICQEHGVPTPRTRSPVDRAELVAVSREWGFPVVLKDREAFTKLDDSAMGHTTVVHDEGELLARCGAAESPSVIVQEYIPLDIAEEWFTHLYVSASGTPRLVFTGHKLRSWPPGTGLTTRARARPNSVLATLAAELCRAIGYCGIADLDWRFDRRDGRYKLVDFNPRFGQQFRLFGTARGLDVVRALYLDLTGQHVPDEQQIHGRGFIVGNLDAVSATVSAWRERRLPASLSRRNLERAWLSRDDPVPAVAEAARFSGTVARRLTKPVRVLAQKGAVS</sequence>
<feature type="domain" description="ATP-grasp" evidence="2">
    <location>
        <begin position="128"/>
        <end position="320"/>
    </location>
</feature>
<organism evidence="3 4">
    <name type="scientific">Streptomyces coacervatus</name>
    <dbReference type="NCBI Taxonomy" id="647381"/>
    <lineage>
        <taxon>Bacteria</taxon>
        <taxon>Bacillati</taxon>
        <taxon>Actinomycetota</taxon>
        <taxon>Actinomycetes</taxon>
        <taxon>Kitasatosporales</taxon>
        <taxon>Streptomycetaceae</taxon>
        <taxon>Streptomyces</taxon>
    </lineage>
</organism>
<gene>
    <name evidence="3" type="ORF">GCM10022403_072700</name>
</gene>
<dbReference type="RefSeq" id="WP_275776244.1">
    <property type="nucleotide sequence ID" value="NZ_BAABDE010000028.1"/>
</dbReference>
<keyword evidence="1" id="KW-0067">ATP-binding</keyword>
<dbReference type="InterPro" id="IPR013815">
    <property type="entry name" value="ATP_grasp_subdomain_1"/>
</dbReference>
<evidence type="ECO:0000256" key="1">
    <source>
        <dbReference type="PROSITE-ProRule" id="PRU00409"/>
    </source>
</evidence>
<reference evidence="4" key="1">
    <citation type="journal article" date="2019" name="Int. J. Syst. Evol. Microbiol.">
        <title>The Global Catalogue of Microorganisms (GCM) 10K type strain sequencing project: providing services to taxonomists for standard genome sequencing and annotation.</title>
        <authorList>
            <consortium name="The Broad Institute Genomics Platform"/>
            <consortium name="The Broad Institute Genome Sequencing Center for Infectious Disease"/>
            <person name="Wu L."/>
            <person name="Ma J."/>
        </authorList>
    </citation>
    <scope>NUCLEOTIDE SEQUENCE [LARGE SCALE GENOMIC DNA]</scope>
    <source>
        <strain evidence="4">JCM 17138</strain>
    </source>
</reference>
<evidence type="ECO:0000259" key="2">
    <source>
        <dbReference type="PROSITE" id="PS50975"/>
    </source>
</evidence>
<name>A0ABP7IXQ3_9ACTN</name>
<proteinExistence type="predicted"/>
<dbReference type="Gene3D" id="3.30.470.20">
    <property type="entry name" value="ATP-grasp fold, B domain"/>
    <property type="match status" value="1"/>
</dbReference>
<keyword evidence="1" id="KW-0547">Nucleotide-binding</keyword>
<accession>A0ABP7IXQ3</accession>
<comment type="caution">
    <text evidence="3">The sequence shown here is derived from an EMBL/GenBank/DDBJ whole genome shotgun (WGS) entry which is preliminary data.</text>
</comment>
<protein>
    <recommendedName>
        <fullName evidence="2">ATP-grasp domain-containing protein</fullName>
    </recommendedName>
</protein>
<keyword evidence="4" id="KW-1185">Reference proteome</keyword>
<dbReference type="Gene3D" id="3.30.1490.20">
    <property type="entry name" value="ATP-grasp fold, A domain"/>
    <property type="match status" value="1"/>
</dbReference>
<dbReference type="PROSITE" id="PS50975">
    <property type="entry name" value="ATP_GRASP"/>
    <property type="match status" value="1"/>
</dbReference>
<evidence type="ECO:0000313" key="4">
    <source>
        <dbReference type="Proteomes" id="UP001501009"/>
    </source>
</evidence>
<dbReference type="Proteomes" id="UP001501009">
    <property type="component" value="Unassembled WGS sequence"/>
</dbReference>
<dbReference type="EMBL" id="BAABDE010000028">
    <property type="protein sequence ID" value="GAA3828864.1"/>
    <property type="molecule type" value="Genomic_DNA"/>
</dbReference>